<dbReference type="EMBL" id="CP019288">
    <property type="protein sequence ID" value="QHI37978.1"/>
    <property type="molecule type" value="Genomic_DNA"/>
</dbReference>
<evidence type="ECO:0000313" key="2">
    <source>
        <dbReference type="Proteomes" id="UP000464657"/>
    </source>
</evidence>
<proteinExistence type="predicted"/>
<reference evidence="1 2" key="1">
    <citation type="journal article" date="2013" name="Int. J. Syst. Evol. Microbiol.">
        <title>Kordia antarctica sp. nov., isolated from Antarctic seawater.</title>
        <authorList>
            <person name="Baek K."/>
            <person name="Choi A."/>
            <person name="Kang I."/>
            <person name="Lee K."/>
            <person name="Cho J.C."/>
        </authorList>
    </citation>
    <scope>NUCLEOTIDE SEQUENCE [LARGE SCALE GENOMIC DNA]</scope>
    <source>
        <strain evidence="1 2">IMCC3317</strain>
    </source>
</reference>
<gene>
    <name evidence="1" type="ORF">IMCC3317_33610</name>
</gene>
<organism evidence="1 2">
    <name type="scientific">Kordia antarctica</name>
    <dbReference type="NCBI Taxonomy" id="1218801"/>
    <lineage>
        <taxon>Bacteria</taxon>
        <taxon>Pseudomonadati</taxon>
        <taxon>Bacteroidota</taxon>
        <taxon>Flavobacteriia</taxon>
        <taxon>Flavobacteriales</taxon>
        <taxon>Flavobacteriaceae</taxon>
        <taxon>Kordia</taxon>
    </lineage>
</organism>
<name>A0A7L4ZMM8_9FLAO</name>
<keyword evidence="2" id="KW-1185">Reference proteome</keyword>
<accession>A0A7L4ZMM8</accession>
<dbReference type="Proteomes" id="UP000464657">
    <property type="component" value="Chromosome"/>
</dbReference>
<dbReference type="KEGG" id="kan:IMCC3317_33610"/>
<dbReference type="AlphaFoldDB" id="A0A7L4ZMM8"/>
<evidence type="ECO:0000313" key="1">
    <source>
        <dbReference type="EMBL" id="QHI37978.1"/>
    </source>
</evidence>
<sequence length="144" mass="16684">MNKEIIDNCKETVTDRNIVLREKKSIYRAINRTNESILIYKVDGCIYKPSNIETRCDYLLNANQKLYFIELKGSNVQKGLRQVLISINNLVKHLNNSSVNARIITTRGTKPKRLNTYKEYRDLIKLIGKEGIVLSNSPFQEHIT</sequence>
<dbReference type="OrthoDB" id="1365333at2"/>
<dbReference type="RefSeq" id="WP_160130557.1">
    <property type="nucleotide sequence ID" value="NZ_CP019288.1"/>
</dbReference>
<protein>
    <submittedName>
        <fullName evidence="1">Uncharacterized protein</fullName>
    </submittedName>
</protein>